<feature type="domain" description="SAM-dependent methyltransferase TRM5/TYW2-type" evidence="12">
    <location>
        <begin position="126"/>
        <end position="437"/>
    </location>
</feature>
<comment type="caution">
    <text evidence="13">The sequence shown here is derived from an EMBL/GenBank/DDBJ whole genome shotgun (WGS) entry which is preliminary data.</text>
</comment>
<feature type="binding site" evidence="10">
    <location>
        <position position="217"/>
    </location>
    <ligand>
        <name>S-adenosyl-L-methionine</name>
        <dbReference type="ChEBI" id="CHEBI:59789"/>
    </ligand>
</feature>
<dbReference type="Pfam" id="PF02475">
    <property type="entry name" value="TRM5-TYW2_MTfase"/>
    <property type="match status" value="1"/>
</dbReference>
<reference evidence="13" key="1">
    <citation type="submission" date="2020-02" db="EMBL/GenBank/DDBJ databases">
        <authorList>
            <person name="Palmer J.M."/>
        </authorList>
    </citation>
    <scope>NUCLEOTIDE SEQUENCE</scope>
    <source>
        <strain evidence="13">EPUS1.4</strain>
        <tissue evidence="13">Thallus</tissue>
    </source>
</reference>
<protein>
    <recommendedName>
        <fullName evidence="10">tRNA (guanine(37)-N1)-methyltransferase</fullName>
        <ecNumber evidence="10">2.1.1.228</ecNumber>
    </recommendedName>
    <alternativeName>
        <fullName evidence="10">M1G-methyltransferase</fullName>
    </alternativeName>
    <alternativeName>
        <fullName evidence="10">tRNA [GM37] methyltransferase</fullName>
    </alternativeName>
    <alternativeName>
        <fullName evidence="10">tRNA methyltransferase 5</fullName>
    </alternativeName>
</protein>
<comment type="subunit">
    <text evidence="10">Monomer.</text>
</comment>
<feature type="binding site" evidence="10">
    <location>
        <begin position="255"/>
        <end position="256"/>
    </location>
    <ligand>
        <name>S-adenosyl-L-methionine</name>
        <dbReference type="ChEBI" id="CHEBI:59789"/>
    </ligand>
</feature>
<comment type="subcellular location">
    <subcellularLocation>
        <location evidence="10">Mitochondrion matrix</location>
    </subcellularLocation>
    <subcellularLocation>
        <location evidence="10">Nucleus</location>
    </subcellularLocation>
    <subcellularLocation>
        <location evidence="10">Cytoplasm</location>
    </subcellularLocation>
    <text evidence="10">Predominantly in the mitochondria and in the nucleus.</text>
</comment>
<dbReference type="InterPro" id="IPR056743">
    <property type="entry name" value="TRM5-TYW2-like_MTfase"/>
</dbReference>
<keyword evidence="7 10" id="KW-0496">Mitochondrion</keyword>
<dbReference type="AlphaFoldDB" id="A0A8H7AA53"/>
<evidence type="ECO:0000256" key="8">
    <source>
        <dbReference type="ARBA" id="ARBA00023242"/>
    </source>
</evidence>
<dbReference type="EC" id="2.1.1.228" evidence="10"/>
<dbReference type="InterPro" id="IPR056744">
    <property type="entry name" value="TRM5/TYW2-like_N"/>
</dbReference>
<comment type="similarity">
    <text evidence="1">Belongs to the class I-like SAM-binding methyltransferase superfamily. TRM5/TYW2 family.</text>
</comment>
<feature type="compositionally biased region" description="Basic residues" evidence="11">
    <location>
        <begin position="309"/>
        <end position="326"/>
    </location>
</feature>
<keyword evidence="4 10" id="KW-0808">Transferase</keyword>
<comment type="similarity">
    <text evidence="10">Belongs to the TRM5 / TYW2 family.</text>
</comment>
<dbReference type="GO" id="GO:0002939">
    <property type="term" value="P:tRNA N1-guanine methylation"/>
    <property type="evidence" value="ECO:0007669"/>
    <property type="project" value="TreeGrafter"/>
</dbReference>
<dbReference type="PANTHER" id="PTHR23245:SF36">
    <property type="entry name" value="TRNA (GUANINE(37)-N1)-METHYLTRANSFERASE"/>
    <property type="match status" value="1"/>
</dbReference>
<evidence type="ECO:0000256" key="6">
    <source>
        <dbReference type="ARBA" id="ARBA00022694"/>
    </source>
</evidence>
<proteinExistence type="inferred from homology"/>
<evidence type="ECO:0000256" key="3">
    <source>
        <dbReference type="ARBA" id="ARBA00022603"/>
    </source>
</evidence>
<evidence type="ECO:0000256" key="5">
    <source>
        <dbReference type="ARBA" id="ARBA00022691"/>
    </source>
</evidence>
<dbReference type="FunFam" id="3.30.300.110:FF:000001">
    <property type="entry name" value="tRNA (guanine(37)-N1)-methyltransferase"/>
    <property type="match status" value="1"/>
</dbReference>
<keyword evidence="6 10" id="KW-0819">tRNA processing</keyword>
<dbReference type="GO" id="GO:0052906">
    <property type="term" value="F:tRNA (guanine(37)-N1)-methyltransferase activity"/>
    <property type="evidence" value="ECO:0007669"/>
    <property type="project" value="UniProtKB-UniRule"/>
</dbReference>
<dbReference type="Gene3D" id="3.40.50.150">
    <property type="entry name" value="Vaccinia Virus protein VP39"/>
    <property type="match status" value="1"/>
</dbReference>
<keyword evidence="8 10" id="KW-0539">Nucleus</keyword>
<dbReference type="GO" id="GO:0005634">
    <property type="term" value="C:nucleus"/>
    <property type="evidence" value="ECO:0007669"/>
    <property type="project" value="UniProtKB-SubCell"/>
</dbReference>
<evidence type="ECO:0000256" key="11">
    <source>
        <dbReference type="SAM" id="MobiDB-lite"/>
    </source>
</evidence>
<dbReference type="InterPro" id="IPR025792">
    <property type="entry name" value="tRNA_Gua_MeTrfase_euk"/>
</dbReference>
<dbReference type="Gene3D" id="3.30.300.110">
    <property type="entry name" value="Met-10+ protein-like domains"/>
    <property type="match status" value="1"/>
</dbReference>
<evidence type="ECO:0000256" key="9">
    <source>
        <dbReference type="ARBA" id="ARBA00047783"/>
    </source>
</evidence>
<accession>A0A8H7AA53</accession>
<dbReference type="Pfam" id="PF25133">
    <property type="entry name" value="TYW2_N_2"/>
    <property type="match status" value="1"/>
</dbReference>
<feature type="region of interest" description="Disordered" evidence="11">
    <location>
        <begin position="298"/>
        <end position="328"/>
    </location>
</feature>
<evidence type="ECO:0000259" key="12">
    <source>
        <dbReference type="PROSITE" id="PS51684"/>
    </source>
</evidence>
<keyword evidence="5 10" id="KW-0949">S-adenosyl-L-methionine</keyword>
<dbReference type="InterPro" id="IPR030382">
    <property type="entry name" value="MeTrfase_TRM5/TYW2"/>
</dbReference>
<evidence type="ECO:0000313" key="13">
    <source>
        <dbReference type="EMBL" id="KAF7505410.1"/>
    </source>
</evidence>
<dbReference type="PROSITE" id="PS51684">
    <property type="entry name" value="SAM_MT_TRM5_TYW2"/>
    <property type="match status" value="1"/>
</dbReference>
<organism evidence="13 14">
    <name type="scientific">Endocarpon pusillum</name>
    <dbReference type="NCBI Taxonomy" id="364733"/>
    <lineage>
        <taxon>Eukaryota</taxon>
        <taxon>Fungi</taxon>
        <taxon>Dikarya</taxon>
        <taxon>Ascomycota</taxon>
        <taxon>Pezizomycotina</taxon>
        <taxon>Eurotiomycetes</taxon>
        <taxon>Chaetothyriomycetidae</taxon>
        <taxon>Verrucariales</taxon>
        <taxon>Verrucariaceae</taxon>
        <taxon>Endocarpon</taxon>
    </lineage>
</organism>
<feature type="binding site" evidence="10">
    <location>
        <begin position="283"/>
        <end position="284"/>
    </location>
    <ligand>
        <name>S-adenosyl-L-methionine</name>
        <dbReference type="ChEBI" id="CHEBI:59789"/>
    </ligand>
</feature>
<keyword evidence="2 10" id="KW-0963">Cytoplasm</keyword>
<evidence type="ECO:0000256" key="7">
    <source>
        <dbReference type="ARBA" id="ARBA00023128"/>
    </source>
</evidence>
<evidence type="ECO:0000256" key="10">
    <source>
        <dbReference type="HAMAP-Rule" id="MF_03152"/>
    </source>
</evidence>
<dbReference type="GO" id="GO:0070901">
    <property type="term" value="P:mitochondrial tRNA methylation"/>
    <property type="evidence" value="ECO:0007669"/>
    <property type="project" value="TreeGrafter"/>
</dbReference>
<feature type="binding site" evidence="10">
    <location>
        <position position="342"/>
    </location>
    <ligand>
        <name>S-adenosyl-L-methionine</name>
        <dbReference type="ChEBI" id="CHEBI:59789"/>
    </ligand>
</feature>
<dbReference type="HAMAP" id="MF_03152">
    <property type="entry name" value="TRM5"/>
    <property type="match status" value="1"/>
</dbReference>
<comment type="function">
    <text evidence="10">Specifically methylates the N1 position of guanosine-37 in various cytoplasmic and mitochondrial tRNAs. Methylation is not dependent on the nature of the nucleoside 5' of the target nucleoside. This is the first step in the biosynthesis of wybutosine (yW), a modified base adjacent to the anticodon of tRNAs and required for accurate decoding.</text>
</comment>
<dbReference type="Proteomes" id="UP000606974">
    <property type="component" value="Unassembled WGS sequence"/>
</dbReference>
<evidence type="ECO:0000313" key="14">
    <source>
        <dbReference type="Proteomes" id="UP000606974"/>
    </source>
</evidence>
<sequence>MRVLDRSFFQKIIPIAAATVFDDRNISAVRGQIQCEGSSLGVSSIKSIVVDETVPGGRKCMLLRPGIVAVDPKTWSPTIAELVEKKLVGLRPYDLKLTYDDWSMHNILDATLPEFEEDEKETPAGFALVGHVAHLNLREQYLPYKHLIGQVLLDKNPTVRTVINKTEDVGSTSPYRTFRYEVLAGPDDMDVTVSFSDCDFSFNFAKVYWNPRLNTEHERLISRFREGEAVCDVMAGVGPFAVPSGKKRVFVAANDLNPDSAESLNYAIKKNRVGEFVTADCMDGREFIRRATKELAGRDTTVAIPQRTKTPRQRRRRSKSPPRKAPGRVLKAPKTFQHYVMNLPASAVEFLDAFKGTYAGRSKEFTPYTATKLPMIHVYCFSEEKETEEGNQVAVCELVSKHLGHRILPNTPDTEIHFVRKVSPKKCIFCASFRLPPEIAFAE</sequence>
<dbReference type="PANTHER" id="PTHR23245">
    <property type="entry name" value="TRNA METHYLTRANSFERASE"/>
    <property type="match status" value="1"/>
</dbReference>
<name>A0A8H7AA53_9EURO</name>
<keyword evidence="14" id="KW-1185">Reference proteome</keyword>
<evidence type="ECO:0000256" key="4">
    <source>
        <dbReference type="ARBA" id="ARBA00022679"/>
    </source>
</evidence>
<evidence type="ECO:0000256" key="2">
    <source>
        <dbReference type="ARBA" id="ARBA00022490"/>
    </source>
</evidence>
<comment type="catalytic activity">
    <reaction evidence="9 10">
        <text>guanosine(37) in tRNA + S-adenosyl-L-methionine = N(1)-methylguanosine(37) in tRNA + S-adenosyl-L-homocysteine + H(+)</text>
        <dbReference type="Rhea" id="RHEA:36899"/>
        <dbReference type="Rhea" id="RHEA-COMP:10145"/>
        <dbReference type="Rhea" id="RHEA-COMP:10147"/>
        <dbReference type="ChEBI" id="CHEBI:15378"/>
        <dbReference type="ChEBI" id="CHEBI:57856"/>
        <dbReference type="ChEBI" id="CHEBI:59789"/>
        <dbReference type="ChEBI" id="CHEBI:73542"/>
        <dbReference type="ChEBI" id="CHEBI:74269"/>
        <dbReference type="EC" id="2.1.1.228"/>
    </reaction>
</comment>
<keyword evidence="3 10" id="KW-0489">Methyltransferase</keyword>
<evidence type="ECO:0000256" key="1">
    <source>
        <dbReference type="ARBA" id="ARBA00009775"/>
    </source>
</evidence>
<dbReference type="GO" id="GO:0005759">
    <property type="term" value="C:mitochondrial matrix"/>
    <property type="evidence" value="ECO:0007669"/>
    <property type="project" value="UniProtKB-SubCell"/>
</dbReference>
<gene>
    <name evidence="10" type="primary">TRM5</name>
    <name evidence="13" type="ORF">GJ744_000956</name>
</gene>
<dbReference type="OrthoDB" id="408788at2759"/>
<dbReference type="InterPro" id="IPR029063">
    <property type="entry name" value="SAM-dependent_MTases_sf"/>
</dbReference>
<dbReference type="SUPFAM" id="SSF53335">
    <property type="entry name" value="S-adenosyl-L-methionine-dependent methyltransferases"/>
    <property type="match status" value="1"/>
</dbReference>
<dbReference type="EMBL" id="JAACFV010000110">
    <property type="protein sequence ID" value="KAF7505410.1"/>
    <property type="molecule type" value="Genomic_DNA"/>
</dbReference>